<evidence type="ECO:0000256" key="1">
    <source>
        <dbReference type="SAM" id="MobiDB-lite"/>
    </source>
</evidence>
<feature type="domain" description="Chalcone isomerase" evidence="3">
    <location>
        <begin position="176"/>
        <end position="381"/>
    </location>
</feature>
<dbReference type="HOGENOM" id="CLU_038840_1_1_1"/>
<dbReference type="OMA" id="FMHLRDG"/>
<protein>
    <recommendedName>
        <fullName evidence="3">Chalcone isomerase domain-containing protein</fullName>
    </recommendedName>
</protein>
<accession>U1HQY5</accession>
<dbReference type="RefSeq" id="XP_007801489.1">
    <property type="nucleotide sequence ID" value="XM_007803298.1"/>
</dbReference>
<dbReference type="InterPro" id="IPR016088">
    <property type="entry name" value="Chalcone_isomerase_3-sand"/>
</dbReference>
<dbReference type="InterPro" id="IPR016087">
    <property type="entry name" value="Chalcone_isomerase"/>
</dbReference>
<proteinExistence type="predicted"/>
<dbReference type="PANTHER" id="PTHR47284">
    <property type="entry name" value="FATTY-ACID-BINDING PROTEIN 2"/>
    <property type="match status" value="1"/>
</dbReference>
<reference evidence="5" key="1">
    <citation type="journal article" date="2014" name="BMC Genomics">
        <title>Genome characteristics reveal the impact of lichenization on lichen-forming fungus Endocarpon pusillum Hedwig (Verrucariales, Ascomycota).</title>
        <authorList>
            <person name="Wang Y.-Y."/>
            <person name="Liu B."/>
            <person name="Zhang X.-Y."/>
            <person name="Zhou Q.-M."/>
            <person name="Zhang T."/>
            <person name="Li H."/>
            <person name="Yu Y.-F."/>
            <person name="Zhang X.-L."/>
            <person name="Hao X.-Y."/>
            <person name="Wang M."/>
            <person name="Wang L."/>
            <person name="Wei J.-C."/>
        </authorList>
    </citation>
    <scope>NUCLEOTIDE SEQUENCE [LARGE SCALE GENOMIC DNA]</scope>
    <source>
        <strain evidence="5">Z07020 / HMAS-L-300199</strain>
    </source>
</reference>
<dbReference type="EMBL" id="KE721025">
    <property type="protein sequence ID" value="ERF72880.1"/>
    <property type="molecule type" value="Genomic_DNA"/>
</dbReference>
<evidence type="ECO:0000313" key="5">
    <source>
        <dbReference type="Proteomes" id="UP000019373"/>
    </source>
</evidence>
<name>U1HQY5_ENDPU</name>
<dbReference type="eggNOG" id="ENOG502RZJ2">
    <property type="taxonomic scope" value="Eukaryota"/>
</dbReference>
<keyword evidence="2" id="KW-1133">Transmembrane helix</keyword>
<dbReference type="PANTHER" id="PTHR47284:SF3">
    <property type="entry name" value="FATTY-ACID-BINDING PROTEIN 2"/>
    <property type="match status" value="1"/>
</dbReference>
<gene>
    <name evidence="4" type="ORF">EPUS_08493</name>
</gene>
<dbReference type="SUPFAM" id="SSF54626">
    <property type="entry name" value="Chalcone isomerase"/>
    <property type="match status" value="1"/>
</dbReference>
<feature type="transmembrane region" description="Helical" evidence="2">
    <location>
        <begin position="86"/>
        <end position="107"/>
    </location>
</feature>
<evidence type="ECO:0000313" key="4">
    <source>
        <dbReference type="EMBL" id="ERF72880.1"/>
    </source>
</evidence>
<dbReference type="OrthoDB" id="18193at2759"/>
<keyword evidence="5" id="KW-1185">Reference proteome</keyword>
<evidence type="ECO:0000259" key="3">
    <source>
        <dbReference type="Pfam" id="PF16035"/>
    </source>
</evidence>
<sequence length="400" mass="43667">MKCVPSQTPRALRVSQTPILSARNVLTTGSCPLQTSRARFSTTHPRRNGPFISTYGSNEFLSRKHRIRTDPSPSSERARLIRRSKIAGFGIIVCAVCIFGIIKSGAIPEPSKNKKRQTPSETQLDGPASIVPDTSLQDKAEQVATGTSTVPTFPKTIHLSSLDAPANASVVDKGKQEYQLVGLGIRTVSFLGIQVYVVGLYIAVPDIATLQERLVRKMDPVATTLVPGERQKLKELLMDPVKGEEVWDEILKDGGIRTAFRIVPTRNTDFMHLRDGWVRGITGRTQARTAAGDQSFNDETFGASVNDFKAIWGSGARKSLPKGGTLMLTRDAQGKMAAWIEEKQGSLRLGVVNDERISRLIWLGYLAGKNVSSEGARRSVVDGVMDFVERPVGTVAQQVV</sequence>
<keyword evidence="2" id="KW-0472">Membrane</keyword>
<dbReference type="Proteomes" id="UP000019373">
    <property type="component" value="Unassembled WGS sequence"/>
</dbReference>
<dbReference type="GO" id="GO:0016872">
    <property type="term" value="F:intramolecular lyase activity"/>
    <property type="evidence" value="ECO:0007669"/>
    <property type="project" value="InterPro"/>
</dbReference>
<dbReference type="Pfam" id="PF16035">
    <property type="entry name" value="Chalcone_2"/>
    <property type="match status" value="1"/>
</dbReference>
<dbReference type="GeneID" id="19243342"/>
<keyword evidence="2" id="KW-0812">Transmembrane</keyword>
<feature type="region of interest" description="Disordered" evidence="1">
    <location>
        <begin position="109"/>
        <end position="131"/>
    </location>
</feature>
<dbReference type="Gene3D" id="3.50.70.10">
    <property type="match status" value="1"/>
</dbReference>
<dbReference type="AlphaFoldDB" id="U1HQY5"/>
<organism evidence="4 5">
    <name type="scientific">Endocarpon pusillum (strain Z07020 / HMAS-L-300199)</name>
    <name type="common">Lichen-forming fungus</name>
    <dbReference type="NCBI Taxonomy" id="1263415"/>
    <lineage>
        <taxon>Eukaryota</taxon>
        <taxon>Fungi</taxon>
        <taxon>Dikarya</taxon>
        <taxon>Ascomycota</taxon>
        <taxon>Pezizomycotina</taxon>
        <taxon>Eurotiomycetes</taxon>
        <taxon>Chaetothyriomycetidae</taxon>
        <taxon>Verrucariales</taxon>
        <taxon>Verrucariaceae</taxon>
        <taxon>Endocarpon</taxon>
    </lineage>
</organism>
<dbReference type="InterPro" id="IPR036298">
    <property type="entry name" value="Chalcone_isomerase_sf"/>
</dbReference>
<evidence type="ECO:0000256" key="2">
    <source>
        <dbReference type="SAM" id="Phobius"/>
    </source>
</evidence>